<proteinExistence type="predicted"/>
<dbReference type="EMBL" id="BNAQ01000006">
    <property type="protein sequence ID" value="GHH24377.1"/>
    <property type="molecule type" value="Genomic_DNA"/>
</dbReference>
<keyword evidence="2" id="KW-1185">Reference proteome</keyword>
<comment type="caution">
    <text evidence="1">The sequence shown here is derived from an EMBL/GenBank/DDBJ whole genome shotgun (WGS) entry which is preliminary data.</text>
</comment>
<dbReference type="RefSeq" id="WP_189677446.1">
    <property type="nucleotide sequence ID" value="NZ_BNAQ01000006.1"/>
</dbReference>
<dbReference type="Proteomes" id="UP000652430">
    <property type="component" value="Unassembled WGS sequence"/>
</dbReference>
<name>A0ABQ3LUG8_9SPHN</name>
<organism evidence="1 2">
    <name type="scientific">Sphingomonas glacialis</name>
    <dbReference type="NCBI Taxonomy" id="658225"/>
    <lineage>
        <taxon>Bacteria</taxon>
        <taxon>Pseudomonadati</taxon>
        <taxon>Pseudomonadota</taxon>
        <taxon>Alphaproteobacteria</taxon>
        <taxon>Sphingomonadales</taxon>
        <taxon>Sphingomonadaceae</taxon>
        <taxon>Sphingomonas</taxon>
    </lineage>
</organism>
<protein>
    <submittedName>
        <fullName evidence="1">Uncharacterized protein</fullName>
    </submittedName>
</protein>
<sequence length="317" mass="34623">MSRRLLRPVAPSETTLTQEFCALMDAGTQRREGSLSFDAEALQTALARPGDMVDVQISIETHQHGPRLEAYVSQSDFGLILEYQNTVLPEFNWKAAYLMQAKRLFPEAAGGYGLASAFTSISAAQRRRMHDIEAILGSGALRYWLYMPPTQGYDPTSAAAIRALHTRNLSGNIFDYALGLALRDALAHTGGIEAGLWTTGLDAGDTAFDIHEAAFRTARPFTWFILEHFSNVRSTFGLDGALNSDDWGSSGMERVASIAAGDRRAAQALIDELGKKARDPDFDPATMTVLPAHSVTIKLRSGPRDGIDLPTAARDRY</sequence>
<reference evidence="2" key="1">
    <citation type="journal article" date="2019" name="Int. J. Syst. Evol. Microbiol.">
        <title>The Global Catalogue of Microorganisms (GCM) 10K type strain sequencing project: providing services to taxonomists for standard genome sequencing and annotation.</title>
        <authorList>
            <consortium name="The Broad Institute Genomics Platform"/>
            <consortium name="The Broad Institute Genome Sequencing Center for Infectious Disease"/>
            <person name="Wu L."/>
            <person name="Ma J."/>
        </authorList>
    </citation>
    <scope>NUCLEOTIDE SEQUENCE [LARGE SCALE GENOMIC DNA]</scope>
    <source>
        <strain evidence="2">CGMCC 1.8957</strain>
    </source>
</reference>
<accession>A0ABQ3LUG8</accession>
<evidence type="ECO:0000313" key="1">
    <source>
        <dbReference type="EMBL" id="GHH24377.1"/>
    </source>
</evidence>
<evidence type="ECO:0000313" key="2">
    <source>
        <dbReference type="Proteomes" id="UP000652430"/>
    </source>
</evidence>
<gene>
    <name evidence="1" type="ORF">GCM10008023_36500</name>
</gene>